<dbReference type="EC" id="2.7.7.6" evidence="2 9"/>
<dbReference type="PANTHER" id="PTHR10102:SF0">
    <property type="entry name" value="DNA-DIRECTED RNA POLYMERASE, MITOCHONDRIAL"/>
    <property type="match status" value="1"/>
</dbReference>
<evidence type="ECO:0000256" key="11">
    <source>
        <dbReference type="SAM" id="MobiDB-lite"/>
    </source>
</evidence>
<dbReference type="GO" id="GO:0003677">
    <property type="term" value="F:DNA binding"/>
    <property type="evidence" value="ECO:0007669"/>
    <property type="project" value="InterPro"/>
</dbReference>
<dbReference type="InterPro" id="IPR024075">
    <property type="entry name" value="DNA-dir_RNA_pol_helix_hairp_sf"/>
</dbReference>
<sequence length="960" mass="109451">MWTKLAKRASSSLRNSFRLSSLSPRIIDSQTSTKLNPYLCQGFARVGLSRSSFLFYEGFSSPSLMVAGRGYATVAQAIESTDTEDDYVEVQELLEQMVKADHKLDCNSYKYKMLKKRQIKMETEAWEEAAREYEELLEDMRVQKLAPNLPYMKSLFLGWFEPLRNAILADQELCKESKCRLSHAPYFNELPADMMAVVTMHKLMALLMTNTNGVGTARVIQATCHVGEAVEQEARIYRFMLREKRTASDNSSHLAPAVQKGRVIEEDEETEKKKTKLRKKVAGLMKKQKRQQAMGLVRDQDDWKPWGQEAQVKVGARLIDLLIETAYIQPPAKQFGDGPPDIRPAFKHTLKTLSNESQKETRRYGVIECDPLVQNGLEKSARHVVIPYMPMLVPPINWTRYDKGAYFFLPSYVMRIHGARQQREAVKRATTSQLEPVFEALDTLGNTKWRVNKRVLCVIDQIWANGGGLADLVDREDVPLPEEPDTEDEAEIRKWKWKVKAVKKENSERHSQRCDIELKLAVARKMKDEEGFYYPHNLDFRGRAYPMHPYLNHLGSDLCRGILEFAEGRPLGKSGLHWLKIHLANLYAGGVDKLSHNDRIAFTENHLDDIFDSSDRPLEGNRWWLQAEDPFQCLAACMNLSEALRSPNPETTISHMPVHQDGSCNGLQHYAALGRDKLGAAAVNLVGGDQPADVYSGIAARVLEIMKRDAEKDPETNPNALHARRLISQVDRKLVKQTVMTSVYGVTYIGAREQIKRRLKERCAIEDDVELFTAACYAARTTLTALEEMFEAARSIMDWLGDCAKVIASTNQAVRWITPLGLPVVQPYRQLGRHLIKTSLQILTLQRETDKVMAKRQRTAFPPNFVHSLDGSHMMMTAVACKKAGLNFAGVHDSYWTHACDVDEMNKILREKFVELYDAPVLENLLESFQKNFPTLNFPPLPERGDFDLREVLESRYFFN</sequence>
<dbReference type="InterPro" id="IPR043502">
    <property type="entry name" value="DNA/RNA_pol_sf"/>
</dbReference>
<dbReference type="PROSITE" id="PS00900">
    <property type="entry name" value="RNA_POL_PHAGE_1"/>
    <property type="match status" value="1"/>
</dbReference>
<evidence type="ECO:0000313" key="13">
    <source>
        <dbReference type="Proteomes" id="UP000087766"/>
    </source>
</evidence>
<reference evidence="14" key="2">
    <citation type="submission" date="2025-08" db="UniProtKB">
        <authorList>
            <consortium name="RefSeq"/>
        </authorList>
    </citation>
    <scope>IDENTIFICATION</scope>
    <source>
        <tissue evidence="14">Leaf</tissue>
    </source>
</reference>
<dbReference type="SUPFAM" id="SSF56672">
    <property type="entry name" value="DNA/RNA polymerases"/>
    <property type="match status" value="1"/>
</dbReference>
<keyword evidence="7 9" id="KW-0804">Transcription</keyword>
<dbReference type="PANTHER" id="PTHR10102">
    <property type="entry name" value="DNA-DIRECTED RNA POLYMERASE, MITOCHONDRIAL"/>
    <property type="match status" value="1"/>
</dbReference>
<reference evidence="13" key="1">
    <citation type="journal article" date="2014" name="Nat. Commun.">
        <title>Genome sequence of mungbean and insights into evolution within Vigna species.</title>
        <authorList>
            <person name="Kang Y.J."/>
            <person name="Kim S.K."/>
            <person name="Kim M.Y."/>
            <person name="Lestari P."/>
            <person name="Kim K.H."/>
            <person name="Ha B.K."/>
            <person name="Jun T.H."/>
            <person name="Hwang W.J."/>
            <person name="Lee T."/>
            <person name="Lee J."/>
            <person name="Shim S."/>
            <person name="Yoon M.Y."/>
            <person name="Jang Y.E."/>
            <person name="Han K.S."/>
            <person name="Taeprayoon P."/>
            <person name="Yoon N."/>
            <person name="Somta P."/>
            <person name="Tanya P."/>
            <person name="Kim K.S."/>
            <person name="Gwag J.G."/>
            <person name="Moon J.K."/>
            <person name="Lee Y.H."/>
            <person name="Park B.S."/>
            <person name="Bombarely A."/>
            <person name="Doyle J.J."/>
            <person name="Jackson S.A."/>
            <person name="Schafleitner R."/>
            <person name="Srinives P."/>
            <person name="Varshney R.K."/>
            <person name="Lee S.H."/>
        </authorList>
    </citation>
    <scope>NUCLEOTIDE SEQUENCE [LARGE SCALE GENOMIC DNA]</scope>
    <source>
        <strain evidence="13">cv. VC1973A</strain>
    </source>
</reference>
<accession>A0A1S3UTM4</accession>
<evidence type="ECO:0000259" key="12">
    <source>
        <dbReference type="SMART" id="SM01311"/>
    </source>
</evidence>
<dbReference type="STRING" id="3916.A0A1S3UTM4"/>
<dbReference type="GO" id="GO:0034245">
    <property type="term" value="C:mitochondrial DNA-directed RNA polymerase complex"/>
    <property type="evidence" value="ECO:0007669"/>
    <property type="project" value="TreeGrafter"/>
</dbReference>
<evidence type="ECO:0000256" key="10">
    <source>
        <dbReference type="SAM" id="Coils"/>
    </source>
</evidence>
<evidence type="ECO:0000256" key="8">
    <source>
        <dbReference type="ARBA" id="ARBA00048552"/>
    </source>
</evidence>
<comment type="similarity">
    <text evidence="1 9">Belongs to the phage and mitochondrial RNA polymerase family.</text>
</comment>
<dbReference type="Gene3D" id="1.10.287.280">
    <property type="match status" value="1"/>
</dbReference>
<organism evidence="13 14">
    <name type="scientific">Vigna radiata var. radiata</name>
    <name type="common">Mung bean</name>
    <name type="synonym">Phaseolus aureus</name>
    <dbReference type="NCBI Taxonomy" id="3916"/>
    <lineage>
        <taxon>Eukaryota</taxon>
        <taxon>Viridiplantae</taxon>
        <taxon>Streptophyta</taxon>
        <taxon>Embryophyta</taxon>
        <taxon>Tracheophyta</taxon>
        <taxon>Spermatophyta</taxon>
        <taxon>Magnoliopsida</taxon>
        <taxon>eudicotyledons</taxon>
        <taxon>Gunneridae</taxon>
        <taxon>Pentapetalae</taxon>
        <taxon>rosids</taxon>
        <taxon>fabids</taxon>
        <taxon>Fabales</taxon>
        <taxon>Fabaceae</taxon>
        <taxon>Papilionoideae</taxon>
        <taxon>50 kb inversion clade</taxon>
        <taxon>NPAAA clade</taxon>
        <taxon>indigoferoid/millettioid clade</taxon>
        <taxon>Phaseoleae</taxon>
        <taxon>Vigna</taxon>
    </lineage>
</organism>
<dbReference type="Gene3D" id="1.10.287.260">
    <property type="match status" value="1"/>
</dbReference>
<feature type="region of interest" description="Disordered" evidence="11">
    <location>
        <begin position="265"/>
        <end position="284"/>
    </location>
</feature>
<dbReference type="Gene3D" id="1.10.150.20">
    <property type="entry name" value="5' to 3' exonuclease, C-terminal subdomain"/>
    <property type="match status" value="1"/>
</dbReference>
<dbReference type="GeneID" id="106768604"/>
<evidence type="ECO:0000256" key="7">
    <source>
        <dbReference type="ARBA" id="ARBA00023163"/>
    </source>
</evidence>
<feature type="domain" description="DNA-directed RNA polymerase N-terminal" evidence="12">
    <location>
        <begin position="116"/>
        <end position="446"/>
    </location>
</feature>
<dbReference type="FunFam" id="1.10.1320.10:FF:000001">
    <property type="entry name" value="DNA-directed RNA polymerase"/>
    <property type="match status" value="1"/>
</dbReference>
<comment type="function">
    <text evidence="9">DNA-dependent RNA polymerase catalyzes the transcription of DNA into RNA using the four ribonucleoside triphosphates as substrates.</text>
</comment>
<dbReference type="Pfam" id="PF00940">
    <property type="entry name" value="RNA_pol"/>
    <property type="match status" value="1"/>
</dbReference>
<keyword evidence="3 9" id="KW-0240">DNA-directed RNA polymerase</keyword>
<evidence type="ECO:0000256" key="5">
    <source>
        <dbReference type="ARBA" id="ARBA00022695"/>
    </source>
</evidence>
<dbReference type="InterPro" id="IPR002092">
    <property type="entry name" value="DNA-dir_Rpol_phage-type"/>
</dbReference>
<dbReference type="OrthoDB" id="276422at2759"/>
<name>A0A1S3UTM4_VIGRR</name>
<proteinExistence type="inferred from homology"/>
<dbReference type="SMART" id="SM01311">
    <property type="entry name" value="RPOL_N"/>
    <property type="match status" value="1"/>
</dbReference>
<gene>
    <name evidence="14" type="primary">LOC106768604</name>
</gene>
<evidence type="ECO:0000256" key="2">
    <source>
        <dbReference type="ARBA" id="ARBA00012418"/>
    </source>
</evidence>
<dbReference type="RefSeq" id="XP_014509327.1">
    <property type="nucleotide sequence ID" value="XM_014653841.2"/>
</dbReference>
<evidence type="ECO:0000256" key="6">
    <source>
        <dbReference type="ARBA" id="ARBA00022946"/>
    </source>
</evidence>
<dbReference type="Pfam" id="PF14700">
    <property type="entry name" value="RPOL_N"/>
    <property type="match status" value="1"/>
</dbReference>
<comment type="catalytic activity">
    <reaction evidence="8 9">
        <text>RNA(n) + a ribonucleoside 5'-triphosphate = RNA(n+1) + diphosphate</text>
        <dbReference type="Rhea" id="RHEA:21248"/>
        <dbReference type="Rhea" id="RHEA-COMP:14527"/>
        <dbReference type="Rhea" id="RHEA-COMP:17342"/>
        <dbReference type="ChEBI" id="CHEBI:33019"/>
        <dbReference type="ChEBI" id="CHEBI:61557"/>
        <dbReference type="ChEBI" id="CHEBI:140395"/>
        <dbReference type="EC" id="2.7.7.6"/>
    </reaction>
</comment>
<keyword evidence="6" id="KW-0809">Transit peptide</keyword>
<evidence type="ECO:0000256" key="4">
    <source>
        <dbReference type="ARBA" id="ARBA00022679"/>
    </source>
</evidence>
<evidence type="ECO:0000256" key="3">
    <source>
        <dbReference type="ARBA" id="ARBA00022478"/>
    </source>
</evidence>
<dbReference type="KEGG" id="vra:106768604"/>
<dbReference type="AlphaFoldDB" id="A0A1S3UTM4"/>
<keyword evidence="5 9" id="KW-0548">Nucleotidyltransferase</keyword>
<dbReference type="InterPro" id="IPR037159">
    <property type="entry name" value="RNA_POL_N_sf"/>
</dbReference>
<feature type="compositionally biased region" description="Basic residues" evidence="11">
    <location>
        <begin position="273"/>
        <end position="284"/>
    </location>
</feature>
<feature type="coiled-coil region" evidence="10">
    <location>
        <begin position="116"/>
        <end position="143"/>
    </location>
</feature>
<dbReference type="PROSITE" id="PS00489">
    <property type="entry name" value="RNA_POL_PHAGE_2"/>
    <property type="match status" value="1"/>
</dbReference>
<dbReference type="GO" id="GO:0003899">
    <property type="term" value="F:DNA-directed RNA polymerase activity"/>
    <property type="evidence" value="ECO:0007669"/>
    <property type="project" value="UniProtKB-EC"/>
</dbReference>
<evidence type="ECO:0000313" key="14">
    <source>
        <dbReference type="RefSeq" id="XP_014509327.1"/>
    </source>
</evidence>
<keyword evidence="10" id="KW-0175">Coiled coil</keyword>
<dbReference type="GO" id="GO:0006390">
    <property type="term" value="P:mitochondrial transcription"/>
    <property type="evidence" value="ECO:0007669"/>
    <property type="project" value="TreeGrafter"/>
</dbReference>
<dbReference type="FunFam" id="1.10.287.260:FF:000001">
    <property type="entry name" value="DNA-directed RNA polymerase"/>
    <property type="match status" value="1"/>
</dbReference>
<dbReference type="InterPro" id="IPR029262">
    <property type="entry name" value="RPOL_N"/>
</dbReference>
<evidence type="ECO:0000256" key="9">
    <source>
        <dbReference type="RuleBase" id="RU003805"/>
    </source>
</evidence>
<dbReference type="FunFam" id="1.10.150.20:FF:000027">
    <property type="entry name" value="DNA-directed RNA polymerase"/>
    <property type="match status" value="1"/>
</dbReference>
<dbReference type="Proteomes" id="UP000087766">
    <property type="component" value="Chromosome 7"/>
</dbReference>
<dbReference type="Gene3D" id="1.10.1320.10">
    <property type="entry name" value="DNA-directed RNA polymerase, N-terminal domain"/>
    <property type="match status" value="1"/>
</dbReference>
<evidence type="ECO:0000256" key="1">
    <source>
        <dbReference type="ARBA" id="ARBA00009493"/>
    </source>
</evidence>
<protein>
    <recommendedName>
        <fullName evidence="2 9">DNA-directed RNA polymerase</fullName>
        <ecNumber evidence="2 9">2.7.7.6</ecNumber>
    </recommendedName>
</protein>
<dbReference type="FunFam" id="1.10.287.280:FF:000001">
    <property type="entry name" value="DNA-directed RNA polymerase"/>
    <property type="match status" value="1"/>
</dbReference>
<keyword evidence="13" id="KW-1185">Reference proteome</keyword>
<dbReference type="InterPro" id="IPR046950">
    <property type="entry name" value="DNA-dir_Rpol_C_phage-type"/>
</dbReference>
<keyword evidence="4 9" id="KW-0808">Transferase</keyword>